<proteinExistence type="predicted"/>
<sequence>MINFATEQEVKDLAHTDFRILTRDDFKEFRAAYQESMESMSTYLDLAFFSRKPSFEDMWGFFNQILRDRSVDMYALFDGEKILGIGSYSYSNLSPMGCQIVLWMRKGYSGKKVGTYMLKRLTSVGFYEKKFRFAELIIDEENEASRRAAKKVGYMLIEIMDAHTQGTQGSGKYCRYLCYDGDLEGLAGNYGRQPIDLLDHPAYDQEFRHLIHNETYNYLCKWRGPLIEKTEFDYPPFSDEELEYFENRPKAFQSRIKLSRAW</sequence>
<dbReference type="Pfam" id="PF13302">
    <property type="entry name" value="Acetyltransf_3"/>
    <property type="match status" value="1"/>
</dbReference>
<gene>
    <name evidence="2" type="ORF">UFOPK2879_00430</name>
    <name evidence="3" type="ORF">UFOPK3288_00453</name>
</gene>
<dbReference type="InterPro" id="IPR016181">
    <property type="entry name" value="Acyl_CoA_acyltransferase"/>
</dbReference>
<protein>
    <submittedName>
        <fullName evidence="3">Unannotated protein</fullName>
    </submittedName>
</protein>
<dbReference type="InterPro" id="IPR000182">
    <property type="entry name" value="GNAT_dom"/>
</dbReference>
<evidence type="ECO:0000313" key="3">
    <source>
        <dbReference type="EMBL" id="CAB4854234.1"/>
    </source>
</evidence>
<dbReference type="PROSITE" id="PS51186">
    <property type="entry name" value="GNAT"/>
    <property type="match status" value="1"/>
</dbReference>
<name>A0A6J7CBB7_9ZZZZ</name>
<dbReference type="Gene3D" id="3.40.630.30">
    <property type="match status" value="1"/>
</dbReference>
<reference evidence="3" key="1">
    <citation type="submission" date="2020-05" db="EMBL/GenBank/DDBJ databases">
        <authorList>
            <person name="Chiriac C."/>
            <person name="Salcher M."/>
            <person name="Ghai R."/>
            <person name="Kavagutti S V."/>
        </authorList>
    </citation>
    <scope>NUCLEOTIDE SEQUENCE</scope>
</reference>
<dbReference type="EMBL" id="CAEZZN010000009">
    <property type="protein sequence ID" value="CAB4763127.1"/>
    <property type="molecule type" value="Genomic_DNA"/>
</dbReference>
<dbReference type="SUPFAM" id="SSF55729">
    <property type="entry name" value="Acyl-CoA N-acyltransferases (Nat)"/>
    <property type="match status" value="1"/>
</dbReference>
<organism evidence="3">
    <name type="scientific">freshwater metagenome</name>
    <dbReference type="NCBI Taxonomy" id="449393"/>
    <lineage>
        <taxon>unclassified sequences</taxon>
        <taxon>metagenomes</taxon>
        <taxon>ecological metagenomes</taxon>
    </lineage>
</organism>
<dbReference type="GO" id="GO:0016747">
    <property type="term" value="F:acyltransferase activity, transferring groups other than amino-acyl groups"/>
    <property type="evidence" value="ECO:0007669"/>
    <property type="project" value="InterPro"/>
</dbReference>
<evidence type="ECO:0000259" key="1">
    <source>
        <dbReference type="PROSITE" id="PS51186"/>
    </source>
</evidence>
<evidence type="ECO:0000313" key="2">
    <source>
        <dbReference type="EMBL" id="CAB4763127.1"/>
    </source>
</evidence>
<dbReference type="EMBL" id="CAFBLC010000010">
    <property type="protein sequence ID" value="CAB4854234.1"/>
    <property type="molecule type" value="Genomic_DNA"/>
</dbReference>
<dbReference type="AlphaFoldDB" id="A0A6J7CBB7"/>
<feature type="domain" description="N-acetyltransferase" evidence="1">
    <location>
        <begin position="16"/>
        <end position="196"/>
    </location>
</feature>
<accession>A0A6J7CBB7</accession>